<dbReference type="InterPro" id="IPR036280">
    <property type="entry name" value="Multihaem_cyt_sf"/>
</dbReference>
<evidence type="ECO:0008006" key="5">
    <source>
        <dbReference type="Google" id="ProtNLM"/>
    </source>
</evidence>
<dbReference type="RefSeq" id="WP_311658999.1">
    <property type="nucleotide sequence ID" value="NZ_JAVRHY010000008.1"/>
</dbReference>
<dbReference type="InterPro" id="IPR051829">
    <property type="entry name" value="Multiheme_Cytochr_ET"/>
</dbReference>
<keyword evidence="4" id="KW-1185">Reference proteome</keyword>
<dbReference type="PANTHER" id="PTHR35038">
    <property type="entry name" value="DISSIMILATORY SULFITE REDUCTASE SIRA"/>
    <property type="match status" value="1"/>
</dbReference>
<name>A0ABU3B980_9GAMM</name>
<feature type="region of interest" description="Disordered" evidence="2">
    <location>
        <begin position="1240"/>
        <end position="1259"/>
    </location>
</feature>
<gene>
    <name evidence="3" type="ORF">RM531_09945</name>
</gene>
<evidence type="ECO:0000313" key="4">
    <source>
        <dbReference type="Proteomes" id="UP001259982"/>
    </source>
</evidence>
<accession>A0ABU3B980</accession>
<dbReference type="Pfam" id="PF08309">
    <property type="entry name" value="LVIVD"/>
    <property type="match status" value="3"/>
</dbReference>
<proteinExistence type="predicted"/>
<dbReference type="SUPFAM" id="SSF48695">
    <property type="entry name" value="Multiheme cytochromes"/>
    <property type="match status" value="3"/>
</dbReference>
<keyword evidence="1" id="KW-0732">Signal</keyword>
<organism evidence="3 4">
    <name type="scientific">Spectribacter acetivorans</name>
    <dbReference type="NCBI Taxonomy" id="3075603"/>
    <lineage>
        <taxon>Bacteria</taxon>
        <taxon>Pseudomonadati</taxon>
        <taxon>Pseudomonadota</taxon>
        <taxon>Gammaproteobacteria</taxon>
        <taxon>Salinisphaerales</taxon>
        <taxon>Salinisphaeraceae</taxon>
        <taxon>Spectribacter</taxon>
    </lineage>
</organism>
<dbReference type="EMBL" id="JAVRHY010000008">
    <property type="protein sequence ID" value="MDT0618794.1"/>
    <property type="molecule type" value="Genomic_DNA"/>
</dbReference>
<evidence type="ECO:0000313" key="3">
    <source>
        <dbReference type="EMBL" id="MDT0618794.1"/>
    </source>
</evidence>
<sequence>MPHSPTNKHIVPATARRLPLAWALLAFVLGGVQAAEKEQAVERDYRAHPPAPAHQGLDAVEGKSAGCMSCHTETDRHTMHDNPAVRLGCTDCHGGDASVRLEADVPMDDPQAQARMREAHVLPRYPETWHWPDSANPERSYTLLNREAREYVRFVNPGDFRAAREACGSCHAEIIEKSVRSLHSTGAMFWAAAAYNNGILPYKRSFFGEAYTPDGTAAKLEAPIEPTPEMREHGILDYILPLPAWETVKPGDIFRVFERGGRNITNLFPETGLPNPLGRIQQLEEPGRPDIRQSNRGPGTGARISVPLINLTKTRLNDPLLWFLGTNDQPGDYRSSGCSACHVVYANDRQPTHSGPYAGAGNMGKSRTADPTIDKNDSGHPIEHRFTRAVPTSQCMVCHMHQPNMFMNSYLGYTMWDYESDAPHMWPEKQKYPSHEQRREVLDRNPEGAAPRGKWGELDFLKDVWKLNPELDDTQFADYHGHGWNFRAVFKKDREGNLLDEEGDIVSRDDPDKFDKAVHMKSIHAEVGMHCVDCHFEQDNHGNGHLYGEVAAAVEVQCVDCHGTASEYPDLRTSGPASSVTGGTDMSVLRNPDGKLRFAWQDGKLIQRSVVDPDLEWELSLVKDSVDSKHGAYNPKAARAKLMSEDTDSQYWGADVAPEDQAHKNEEMECYACHTSWTTSCGGCHLPINANENTERHHYEGGITRNYATYNPQVARDQIFMLGKRAPYKGGKYAPVRSSSALVLSSTNANRERIYIQQPPIASSGFSSQAFNPHFPHTVRKTETKGCSDCHLSADGGNNTTMAQTLGLGTEFIDFVGRHLWVGESEHVEAVRVTEWAEPQAVIGSYLHRYAYPDWFAKHEAQERRLDTSFDHGSGKIGCLQLRGEYLFAAAGTDGFRVFDVASIDNKGFSHRIITAPFSPLGHDANVDTENATCMALPTTQPIHPPRNQGELMRETNKEQPFHPLYNYAYITDAEEGLILVNVNTFADGEPRNNFLERSLTWNADGILDGARHITVGGHYLYVVADAGLVILDIDDPMSPQTVDVVPLNDGRASALQFRYLFVTDADGLKVIDVTDPADAALVPDATVPMADAHKLHLARTFAYVAAGSDGLAIVDIARPRNMRIVQTYDADGRLGDSRDVVVGTTNASLFAYVADASTGVHVVQLTSPEIQPKFYGYTPTPKPHWIAGRETSSPALSLSGGLVRDRAVDETGEQIAVFGRRGSRPLSQSEMHELYLDEEGQPWYVEDEVPTDARGEGE</sequence>
<dbReference type="InterPro" id="IPR013211">
    <property type="entry name" value="LVIVD"/>
</dbReference>
<feature type="compositionally biased region" description="Acidic residues" evidence="2">
    <location>
        <begin position="1240"/>
        <end position="1251"/>
    </location>
</feature>
<dbReference type="PANTHER" id="PTHR35038:SF8">
    <property type="entry name" value="C-TYPE POLYHEME CYTOCHROME OMCC"/>
    <property type="match status" value="1"/>
</dbReference>
<protein>
    <recommendedName>
        <fullName evidence="5">LVIVD repeat-containing protein</fullName>
    </recommendedName>
</protein>
<dbReference type="Proteomes" id="UP001259982">
    <property type="component" value="Unassembled WGS sequence"/>
</dbReference>
<dbReference type="SUPFAM" id="SSF101908">
    <property type="entry name" value="Putative isomerase YbhE"/>
    <property type="match status" value="1"/>
</dbReference>
<evidence type="ECO:0000256" key="2">
    <source>
        <dbReference type="SAM" id="MobiDB-lite"/>
    </source>
</evidence>
<reference evidence="3 4" key="1">
    <citation type="submission" date="2023-09" db="EMBL/GenBank/DDBJ databases">
        <authorList>
            <person name="Rey-Velasco X."/>
        </authorList>
    </citation>
    <scope>NUCLEOTIDE SEQUENCE [LARGE SCALE GENOMIC DNA]</scope>
    <source>
        <strain evidence="3 4">P385</strain>
    </source>
</reference>
<comment type="caution">
    <text evidence="3">The sequence shown here is derived from an EMBL/GenBank/DDBJ whole genome shotgun (WGS) entry which is preliminary data.</text>
</comment>
<evidence type="ECO:0000256" key="1">
    <source>
        <dbReference type="ARBA" id="ARBA00022729"/>
    </source>
</evidence>